<dbReference type="InterPro" id="IPR036291">
    <property type="entry name" value="NAD(P)-bd_dom_sf"/>
</dbReference>
<dbReference type="Proteomes" id="UP001558535">
    <property type="component" value="Unassembled WGS sequence"/>
</dbReference>
<keyword evidence="1" id="KW-0812">Transmembrane</keyword>
<name>A0ABV3WA40_9BURK</name>
<evidence type="ECO:0000313" key="4">
    <source>
        <dbReference type="Proteomes" id="UP001558535"/>
    </source>
</evidence>
<dbReference type="Gene3D" id="3.40.50.720">
    <property type="entry name" value="NAD(P)-binding Rossmann-like Domain"/>
    <property type="match status" value="1"/>
</dbReference>
<feature type="domain" description="NAD-dependent epimerase/dehydratase" evidence="2">
    <location>
        <begin position="3"/>
        <end position="194"/>
    </location>
</feature>
<gene>
    <name evidence="3" type="ORF">AB3X84_08640</name>
</gene>
<dbReference type="RefSeq" id="WP_310105064.1">
    <property type="nucleotide sequence ID" value="NZ_JAVDRO010000001.1"/>
</dbReference>
<reference evidence="3 4" key="1">
    <citation type="submission" date="2024-07" db="EMBL/GenBank/DDBJ databases">
        <title>A survey of Mimosa microsymbionts across Brazilian biomes reveals a high diversity of Paraburkholderia nodulating endemic species, but also that Cupriavidus is common as a symbiont of widespread species.</title>
        <authorList>
            <person name="Rouws L."/>
            <person name="Barauna A."/>
            <person name="Beukes C."/>
            <person name="Rouws J.R.C."/>
            <person name="De Faria S.M."/>
            <person name="Gross E."/>
            <person name="Bueno Dos Reis Junior F."/>
            <person name="Simon M.F."/>
            <person name="Maluk M."/>
            <person name="Odee D.W."/>
            <person name="Kenicer G."/>
            <person name="Young J.P.W."/>
            <person name="Reis V.M."/>
            <person name="Zilli J."/>
            <person name="James E.K."/>
        </authorList>
    </citation>
    <scope>NUCLEOTIDE SEQUENCE [LARGE SCALE GENOMIC DNA]</scope>
    <source>
        <strain evidence="3 4">BR14375</strain>
    </source>
</reference>
<dbReference type="InterPro" id="IPR001509">
    <property type="entry name" value="Epimerase_deHydtase"/>
</dbReference>
<feature type="transmembrane region" description="Helical" evidence="1">
    <location>
        <begin position="359"/>
        <end position="377"/>
    </location>
</feature>
<dbReference type="EMBL" id="JBFPKE010000002">
    <property type="protein sequence ID" value="MEX3750065.1"/>
    <property type="molecule type" value="Genomic_DNA"/>
</dbReference>
<evidence type="ECO:0000259" key="2">
    <source>
        <dbReference type="Pfam" id="PF01370"/>
    </source>
</evidence>
<feature type="transmembrane region" description="Helical" evidence="1">
    <location>
        <begin position="318"/>
        <end position="339"/>
    </location>
</feature>
<evidence type="ECO:0000313" key="3">
    <source>
        <dbReference type="EMBL" id="MEX3750065.1"/>
    </source>
</evidence>
<sequence length="453" mass="48032">MVIFLAGATGMIGARVAQALVAAGHSVVCGVRDPVGAAQRLRGCRLVHVDFAAARDVASWMPLLAGVDVVINAVGIFSDATGHDFRRLHTEAPVALFKAAVTAGVRRIVQISALGADASAQTAYHRSKLAADEALLALPVSSLIVQPSLVFAPEGRSTRFFAAWATLPVVPLPGSGAQRIQPVHIDDVVELIVAGALAAPGRDRPGATAGPPRRVPAVGREPMTLKDYLAVLQRVAGGPRGWVVPVPMALVRFATRLGALLPGSLMNADALAMLERGNVAPTERFERLVGRPPRALSDMPADPESFGTPARLMWLLPLLRASIAAVWIWTAIVSAGLYPRASSLELLARVGAPAALGPLLLYGAALLDLVLGVLSLAWPRRLGSRARLWVLQIALIVLYTALISWRLPEFWLHPYGPLSKNLPMIALLILLIQFDGGSAARPRRDAAGRSPPW</sequence>
<dbReference type="PANTHER" id="PTHR12126">
    <property type="entry name" value="NADH-UBIQUINONE OXIDOREDUCTASE 39 KDA SUBUNIT-RELATED"/>
    <property type="match status" value="1"/>
</dbReference>
<keyword evidence="1" id="KW-1133">Transmembrane helix</keyword>
<keyword evidence="1" id="KW-0472">Membrane</keyword>
<keyword evidence="4" id="KW-1185">Reference proteome</keyword>
<accession>A0ABV3WA40</accession>
<organism evidence="3 4">
    <name type="scientific">Paraburkholderia phenoliruptrix</name>
    <dbReference type="NCBI Taxonomy" id="252970"/>
    <lineage>
        <taxon>Bacteria</taxon>
        <taxon>Pseudomonadati</taxon>
        <taxon>Pseudomonadota</taxon>
        <taxon>Betaproteobacteria</taxon>
        <taxon>Burkholderiales</taxon>
        <taxon>Burkholderiaceae</taxon>
        <taxon>Paraburkholderia</taxon>
    </lineage>
</organism>
<evidence type="ECO:0000256" key="1">
    <source>
        <dbReference type="SAM" id="Phobius"/>
    </source>
</evidence>
<comment type="caution">
    <text evidence="3">The sequence shown here is derived from an EMBL/GenBank/DDBJ whole genome shotgun (WGS) entry which is preliminary data.</text>
</comment>
<dbReference type="SUPFAM" id="SSF51735">
    <property type="entry name" value="NAD(P)-binding Rossmann-fold domains"/>
    <property type="match status" value="1"/>
</dbReference>
<proteinExistence type="predicted"/>
<protein>
    <submittedName>
        <fullName evidence="3">SDR family oxidoreductase</fullName>
    </submittedName>
</protein>
<dbReference type="Pfam" id="PF01370">
    <property type="entry name" value="Epimerase"/>
    <property type="match status" value="1"/>
</dbReference>
<dbReference type="PANTHER" id="PTHR12126:SF11">
    <property type="entry name" value="NADH DEHYDROGENASE [UBIQUINONE] 1 ALPHA SUBCOMPLEX SUBUNIT 9, MITOCHONDRIAL"/>
    <property type="match status" value="1"/>
</dbReference>
<dbReference type="Pfam" id="PF13781">
    <property type="entry name" value="DoxX_3"/>
    <property type="match status" value="1"/>
</dbReference>
<feature type="transmembrane region" description="Helical" evidence="1">
    <location>
        <begin position="422"/>
        <end position="440"/>
    </location>
</feature>
<dbReference type="InterPro" id="IPR051207">
    <property type="entry name" value="ComplexI_NDUFA9_subunit"/>
</dbReference>
<dbReference type="InterPro" id="IPR025695">
    <property type="entry name" value="DoxX-like"/>
</dbReference>
<feature type="transmembrane region" description="Helical" evidence="1">
    <location>
        <begin position="389"/>
        <end position="407"/>
    </location>
</feature>